<evidence type="ECO:0000256" key="11">
    <source>
        <dbReference type="ARBA" id="ARBA00023004"/>
    </source>
</evidence>
<dbReference type="GO" id="GO:0006979">
    <property type="term" value="P:response to oxidative stress"/>
    <property type="evidence" value="ECO:0007669"/>
    <property type="project" value="InterPro"/>
</dbReference>
<organism evidence="22 23">
    <name type="scientific">Centaurea solstitialis</name>
    <name type="common">yellow star-thistle</name>
    <dbReference type="NCBI Taxonomy" id="347529"/>
    <lineage>
        <taxon>Eukaryota</taxon>
        <taxon>Viridiplantae</taxon>
        <taxon>Streptophyta</taxon>
        <taxon>Embryophyta</taxon>
        <taxon>Tracheophyta</taxon>
        <taxon>Spermatophyta</taxon>
        <taxon>Magnoliopsida</taxon>
        <taxon>eudicotyledons</taxon>
        <taxon>Gunneridae</taxon>
        <taxon>Pentapetalae</taxon>
        <taxon>asterids</taxon>
        <taxon>campanulids</taxon>
        <taxon>Asterales</taxon>
        <taxon>Asteraceae</taxon>
        <taxon>Carduoideae</taxon>
        <taxon>Cardueae</taxon>
        <taxon>Centaureinae</taxon>
        <taxon>Centaurea</taxon>
    </lineage>
</organism>
<evidence type="ECO:0000256" key="5">
    <source>
        <dbReference type="ARBA" id="ARBA00022525"/>
    </source>
</evidence>
<comment type="similarity">
    <text evidence="3">Belongs to the peroxidase family. Ascorbate peroxidase subfamily.</text>
</comment>
<evidence type="ECO:0000256" key="12">
    <source>
        <dbReference type="ARBA" id="ARBA00023157"/>
    </source>
</evidence>
<keyword evidence="10" id="KW-0560">Oxidoreductase</keyword>
<evidence type="ECO:0000256" key="20">
    <source>
        <dbReference type="SAM" id="SignalP"/>
    </source>
</evidence>
<keyword evidence="6" id="KW-0575">Peroxidase</keyword>
<dbReference type="Gene3D" id="1.10.520.10">
    <property type="match status" value="2"/>
</dbReference>
<feature type="binding site" evidence="16">
    <location>
        <position position="156"/>
    </location>
    <ligand>
        <name>substrate</name>
    </ligand>
</feature>
<dbReference type="GO" id="GO:0046872">
    <property type="term" value="F:metal ion binding"/>
    <property type="evidence" value="ECO:0007669"/>
    <property type="project" value="UniProtKB-KW"/>
</dbReference>
<dbReference type="InterPro" id="IPR010255">
    <property type="entry name" value="Haem_peroxidase_sf"/>
</dbReference>
<sequence>MSSLTFLLVLVFIVHSEAELQIGFYSGSCPMVELIVKEEVSKAYNEDKGLAAGLVRTHFHDCFVRGCDASVLIDSTPSNKAEKEFPVNNPNLRGFEVIDSAKTRLEKVCPGVVSCADIIAFAARDGFQITGGHWYHVQAGRRDGRVSLLAETSALPPADANLDQLTRMFASHGLTQEEMVTLSGAHTIGRAHCTSFASRLYNFSSSVDQDPSLDPRYASMLKRECPKGSEDVNLVVPMNPSSPAITDVGYYVDVLNQRGLFTSDQSLLTSESTTNQVKQNAMNPFLWKGKFAEAMVKMGRIDVMTGHQGEIRLNCRTMKSWPHLVFNSSNDSPGQYAQFLTKMSSLTVLLILVFIIRSEADLQIGFYSSSCSTAELIVKEEVTKAYNEDRGLAAGLVRLHFHDCFVRGCDASVLIDSTPSNKAEKDSPANNPSLRGFDVIDNAKTRLEKVCPGVVSCADIIAFAARDGIQILINEVVRNIFSLSSFQQKAATNGGHWYHVPAGRRDGRVSLIADTKALPPATANLNQLTRMFSSHGLTQEEMVTLSGAHTIGRAHCTSFANRLYNFSSSANQDPSLNTRYASKLMHECPKGSNDVNSVVPMNPSSPAISDVGYYVDILNQRGLFASDQNLLTSESTTNQVKQNAMNPFLWKGKFAEAMVKMGRIGVITGHQGEIRSKCGVVNKRS</sequence>
<keyword evidence="14" id="KW-0376">Hydrogen peroxide</keyword>
<dbReference type="InterPro" id="IPR019793">
    <property type="entry name" value="Peroxidases_heam-ligand_BS"/>
</dbReference>
<feature type="binding site" evidence="17">
    <location>
        <position position="66"/>
    </location>
    <ligand>
        <name>Ca(2+)</name>
        <dbReference type="ChEBI" id="CHEBI:29108"/>
        <label>1</label>
    </ligand>
</feature>
<comment type="cofactor">
    <cofactor evidence="17">
        <name>heme b</name>
        <dbReference type="ChEBI" id="CHEBI:60344"/>
    </cofactor>
    <text evidence="17">Binds 1 heme b (iron(II)-protoporphyrin IX) group per subunit.</text>
</comment>
<evidence type="ECO:0000256" key="4">
    <source>
        <dbReference type="ARBA" id="ARBA00012313"/>
    </source>
</evidence>
<dbReference type="EC" id="1.11.1.7" evidence="4"/>
<proteinExistence type="inferred from homology"/>
<feature type="domain" description="Plant heme peroxidase family profile" evidence="21">
    <location>
        <begin position="19"/>
        <end position="319"/>
    </location>
</feature>
<keyword evidence="5" id="KW-0964">Secreted</keyword>
<dbReference type="Pfam" id="PF00141">
    <property type="entry name" value="peroxidase"/>
    <property type="match status" value="2"/>
</dbReference>
<evidence type="ECO:0000256" key="14">
    <source>
        <dbReference type="ARBA" id="ARBA00023324"/>
    </source>
</evidence>
<dbReference type="PROSITE" id="PS00435">
    <property type="entry name" value="PEROXIDASE_1"/>
    <property type="match status" value="2"/>
</dbReference>
<feature type="binding site" evidence="17">
    <location>
        <position position="64"/>
    </location>
    <ligand>
        <name>Ca(2+)</name>
        <dbReference type="ChEBI" id="CHEBI:29108"/>
        <label>1</label>
    </ligand>
</feature>
<evidence type="ECO:0000313" key="22">
    <source>
        <dbReference type="EMBL" id="KAJ9546200.1"/>
    </source>
</evidence>
<keyword evidence="7" id="KW-0349">Heme</keyword>
<evidence type="ECO:0000256" key="8">
    <source>
        <dbReference type="ARBA" id="ARBA00022723"/>
    </source>
</evidence>
<evidence type="ECO:0000256" key="13">
    <source>
        <dbReference type="ARBA" id="ARBA00023180"/>
    </source>
</evidence>
<evidence type="ECO:0000256" key="1">
    <source>
        <dbReference type="ARBA" id="ARBA00000189"/>
    </source>
</evidence>
<feature type="disulfide bond" evidence="19">
    <location>
        <begin position="193"/>
        <end position="225"/>
    </location>
</feature>
<evidence type="ECO:0000256" key="10">
    <source>
        <dbReference type="ARBA" id="ARBA00023002"/>
    </source>
</evidence>
<evidence type="ECO:0000256" key="9">
    <source>
        <dbReference type="ARBA" id="ARBA00022837"/>
    </source>
</evidence>
<evidence type="ECO:0000256" key="6">
    <source>
        <dbReference type="ARBA" id="ARBA00022559"/>
    </source>
</evidence>
<feature type="signal peptide" evidence="20">
    <location>
        <begin position="1"/>
        <end position="18"/>
    </location>
</feature>
<evidence type="ECO:0000256" key="16">
    <source>
        <dbReference type="PIRSR" id="PIRSR600823-2"/>
    </source>
</evidence>
<evidence type="ECO:0000256" key="19">
    <source>
        <dbReference type="PIRSR" id="PIRSR600823-5"/>
    </source>
</evidence>
<dbReference type="AlphaFoldDB" id="A0AA38WBQ3"/>
<name>A0AA38WBQ3_9ASTR</name>
<dbReference type="Proteomes" id="UP001172457">
    <property type="component" value="Chromosome 6"/>
</dbReference>
<feature type="disulfide bond" evidence="19">
    <location>
        <begin position="115"/>
        <end position="315"/>
    </location>
</feature>
<feature type="site" description="Transition state stabilizer" evidence="18">
    <location>
        <position position="56"/>
    </location>
</feature>
<feature type="disulfide bond" evidence="19">
    <location>
        <begin position="62"/>
        <end position="67"/>
    </location>
</feature>
<dbReference type="PROSITE" id="PS50873">
    <property type="entry name" value="PEROXIDASE_4"/>
    <property type="match status" value="2"/>
</dbReference>
<evidence type="ECO:0000256" key="2">
    <source>
        <dbReference type="ARBA" id="ARBA00002322"/>
    </source>
</evidence>
<dbReference type="PRINTS" id="PR00458">
    <property type="entry name" value="PEROXIDASE"/>
</dbReference>
<evidence type="ECO:0000313" key="23">
    <source>
        <dbReference type="Proteomes" id="UP001172457"/>
    </source>
</evidence>
<protein>
    <recommendedName>
        <fullName evidence="4">peroxidase</fullName>
        <ecNumber evidence="4">1.11.1.7</ecNumber>
    </recommendedName>
</protein>
<dbReference type="GO" id="GO:0140825">
    <property type="term" value="F:lactoperoxidase activity"/>
    <property type="evidence" value="ECO:0007669"/>
    <property type="project" value="UniProtKB-EC"/>
</dbReference>
<comment type="caution">
    <text evidence="22">The sequence shown here is derived from an EMBL/GenBank/DDBJ whole genome shotgun (WGS) entry which is preliminary data.</text>
</comment>
<keyword evidence="8 17" id="KW-0479">Metal-binding</keyword>
<reference evidence="22" key="1">
    <citation type="submission" date="2023-03" db="EMBL/GenBank/DDBJ databases">
        <title>Chromosome-scale reference genome and RAD-based genetic map of yellow starthistle (Centaurea solstitialis) reveal putative structural variation and QTLs associated with invader traits.</title>
        <authorList>
            <person name="Reatini B."/>
            <person name="Cang F.A."/>
            <person name="Jiang Q."/>
            <person name="Mckibben M.T.W."/>
            <person name="Barker M.S."/>
            <person name="Rieseberg L.H."/>
            <person name="Dlugosch K.M."/>
        </authorList>
    </citation>
    <scope>NUCLEOTIDE SEQUENCE</scope>
    <source>
        <strain evidence="22">CAN-66</strain>
        <tissue evidence="22">Leaf</tissue>
    </source>
</reference>
<evidence type="ECO:0000259" key="21">
    <source>
        <dbReference type="PROSITE" id="PS50873"/>
    </source>
</evidence>
<dbReference type="GO" id="GO:0020037">
    <property type="term" value="F:heme binding"/>
    <property type="evidence" value="ECO:0007669"/>
    <property type="project" value="InterPro"/>
</dbReference>
<dbReference type="FunFam" id="1.10.520.10:FF:000008">
    <property type="entry name" value="Peroxidase"/>
    <property type="match status" value="1"/>
</dbReference>
<comment type="function">
    <text evidence="2">Removal of H(2)O(2), oxidation of toxic reductants, biosynthesis and degradation of lignin, suberization, auxin catabolism, response to environmental stresses such as wounding, pathogen attack and oxidative stress. These functions might be dependent on each isozyme/isoform in each plant tissue.</text>
</comment>
<feature type="binding site" evidence="17">
    <location>
        <position position="247"/>
    </location>
    <ligand>
        <name>Ca(2+)</name>
        <dbReference type="ChEBI" id="CHEBI:29108"/>
        <label>2</label>
    </ligand>
</feature>
<comment type="catalytic activity">
    <reaction evidence="1">
        <text>2 a phenolic donor + H2O2 = 2 a phenolic radical donor + 2 H2O</text>
        <dbReference type="Rhea" id="RHEA:56136"/>
        <dbReference type="ChEBI" id="CHEBI:15377"/>
        <dbReference type="ChEBI" id="CHEBI:16240"/>
        <dbReference type="ChEBI" id="CHEBI:139520"/>
        <dbReference type="ChEBI" id="CHEBI:139521"/>
        <dbReference type="EC" id="1.11.1.7"/>
    </reaction>
</comment>
<accession>A0AA38WBQ3</accession>
<dbReference type="PANTHER" id="PTHR31517">
    <property type="match status" value="1"/>
</dbReference>
<feature type="binding site" evidence="17">
    <location>
        <position position="70"/>
    </location>
    <ligand>
        <name>Ca(2+)</name>
        <dbReference type="ChEBI" id="CHEBI:29108"/>
        <label>1</label>
    </ligand>
</feature>
<keyword evidence="12 19" id="KW-1015">Disulfide bond</keyword>
<dbReference type="InterPro" id="IPR019794">
    <property type="entry name" value="Peroxidases_AS"/>
</dbReference>
<gene>
    <name evidence="22" type="ORF">OSB04_025907</name>
</gene>
<evidence type="ECO:0000256" key="7">
    <source>
        <dbReference type="ARBA" id="ARBA00022617"/>
    </source>
</evidence>
<keyword evidence="23" id="KW-1185">Reference proteome</keyword>
<feature type="binding site" evidence="17">
    <location>
        <position position="187"/>
    </location>
    <ligand>
        <name>Ca(2+)</name>
        <dbReference type="ChEBI" id="CHEBI:29108"/>
        <label>2</label>
    </ligand>
</feature>
<feature type="chain" id="PRO_5041347077" description="peroxidase" evidence="20">
    <location>
        <begin position="19"/>
        <end position="685"/>
    </location>
</feature>
<dbReference type="EMBL" id="JARYMX010000006">
    <property type="protein sequence ID" value="KAJ9546200.1"/>
    <property type="molecule type" value="Genomic_DNA"/>
</dbReference>
<keyword evidence="11 17" id="KW-0408">Iron</keyword>
<feature type="binding site" evidence="17">
    <location>
        <position position="82"/>
    </location>
    <ligand>
        <name>Ca(2+)</name>
        <dbReference type="ChEBI" id="CHEBI:29108"/>
        <label>1</label>
    </ligand>
</feature>
<keyword evidence="9 17" id="KW-0106">Calcium</keyword>
<feature type="active site" description="Proton acceptor" evidence="15">
    <location>
        <position position="60"/>
    </location>
</feature>
<feature type="binding site" evidence="17">
    <location>
        <position position="68"/>
    </location>
    <ligand>
        <name>Ca(2+)</name>
        <dbReference type="ChEBI" id="CHEBI:29108"/>
        <label>1</label>
    </ligand>
</feature>
<dbReference type="FunFam" id="1.10.420.10:FF:000006">
    <property type="entry name" value="Peroxidase"/>
    <property type="match status" value="2"/>
</dbReference>
<feature type="binding site" description="axial binding residue" evidence="17">
    <location>
        <position position="186"/>
    </location>
    <ligand>
        <name>heme b</name>
        <dbReference type="ChEBI" id="CHEBI:60344"/>
    </ligand>
    <ligandPart>
        <name>Fe</name>
        <dbReference type="ChEBI" id="CHEBI:18248"/>
    </ligandPart>
</feature>
<dbReference type="PRINTS" id="PR00461">
    <property type="entry name" value="PLPEROXIDASE"/>
</dbReference>
<keyword evidence="13" id="KW-0325">Glycoprotein</keyword>
<evidence type="ECO:0000256" key="15">
    <source>
        <dbReference type="PIRSR" id="PIRSR600823-1"/>
    </source>
</evidence>
<evidence type="ECO:0000256" key="3">
    <source>
        <dbReference type="ARBA" id="ARBA00006873"/>
    </source>
</evidence>
<dbReference type="PANTHER" id="PTHR31517:SF84">
    <property type="entry name" value="PEROXIDASE"/>
    <property type="match status" value="1"/>
</dbReference>
<dbReference type="InterPro" id="IPR033905">
    <property type="entry name" value="Secretory_peroxidase"/>
</dbReference>
<feature type="domain" description="Plant heme peroxidase family profile" evidence="21">
    <location>
        <begin position="361"/>
        <end position="682"/>
    </location>
</feature>
<dbReference type="SUPFAM" id="SSF48113">
    <property type="entry name" value="Heme-dependent peroxidases"/>
    <property type="match status" value="2"/>
</dbReference>
<comment type="cofactor">
    <cofactor evidence="17">
        <name>Ca(2+)</name>
        <dbReference type="ChEBI" id="CHEBI:29108"/>
    </cofactor>
    <text evidence="17">Binds 2 calcium ions per subunit.</text>
</comment>
<dbReference type="PROSITE" id="PS00436">
    <property type="entry name" value="PEROXIDASE_2"/>
    <property type="match status" value="1"/>
</dbReference>
<dbReference type="Gene3D" id="1.10.420.10">
    <property type="entry name" value="Peroxidase, domain 2"/>
    <property type="match status" value="2"/>
</dbReference>
<dbReference type="InterPro" id="IPR000823">
    <property type="entry name" value="Peroxidase_pln"/>
</dbReference>
<feature type="binding site" evidence="17">
    <location>
        <position position="61"/>
    </location>
    <ligand>
        <name>Ca(2+)</name>
        <dbReference type="ChEBI" id="CHEBI:29108"/>
        <label>1</label>
    </ligand>
</feature>
<keyword evidence="20" id="KW-0732">Signal</keyword>
<feature type="disulfide bond" evidence="19">
    <location>
        <begin position="29"/>
        <end position="109"/>
    </location>
</feature>
<evidence type="ECO:0000256" key="17">
    <source>
        <dbReference type="PIRSR" id="PIRSR600823-3"/>
    </source>
</evidence>
<dbReference type="GO" id="GO:0042744">
    <property type="term" value="P:hydrogen peroxide catabolic process"/>
    <property type="evidence" value="ECO:0007669"/>
    <property type="project" value="UniProtKB-KW"/>
</dbReference>
<dbReference type="InterPro" id="IPR002016">
    <property type="entry name" value="Haem_peroxidase"/>
</dbReference>
<dbReference type="CDD" id="cd00693">
    <property type="entry name" value="secretory_peroxidase"/>
    <property type="match status" value="2"/>
</dbReference>
<evidence type="ECO:0000256" key="18">
    <source>
        <dbReference type="PIRSR" id="PIRSR600823-4"/>
    </source>
</evidence>